<organism evidence="2 3">
    <name type="scientific">Streptomyces sparsogenes DSM 40356</name>
    <dbReference type="NCBI Taxonomy" id="1331668"/>
    <lineage>
        <taxon>Bacteria</taxon>
        <taxon>Bacillati</taxon>
        <taxon>Actinomycetota</taxon>
        <taxon>Actinomycetes</taxon>
        <taxon>Kitasatosporales</taxon>
        <taxon>Streptomycetaceae</taxon>
        <taxon>Streptomyces</taxon>
    </lineage>
</organism>
<name>A0A1R1SCR2_9ACTN</name>
<feature type="region of interest" description="Disordered" evidence="1">
    <location>
        <begin position="73"/>
        <end position="92"/>
    </location>
</feature>
<feature type="compositionally biased region" description="Basic residues" evidence="1">
    <location>
        <begin position="81"/>
        <end position="92"/>
    </location>
</feature>
<accession>A0A1R1SCR2</accession>
<reference evidence="2 3" key="1">
    <citation type="submission" date="2013-05" db="EMBL/GenBank/DDBJ databases">
        <title>Genome sequence of Streptomyces sparsogenes DSM 40356.</title>
        <authorList>
            <person name="Coyne S."/>
            <person name="Seebeck F.P."/>
        </authorList>
    </citation>
    <scope>NUCLEOTIDE SEQUENCE [LARGE SCALE GENOMIC DNA]</scope>
    <source>
        <strain evidence="2 3">DSM 40356</strain>
    </source>
</reference>
<sequence length="92" mass="9914">MGGGKEAETRQIASSVLDADEGVKFTLTAIRSTAAPLRATVRLKVFVGQHGRLVLSDQVRVGAVDSWFWFPVTGRGPSASSRRRAPTPHPSR</sequence>
<evidence type="ECO:0000313" key="2">
    <source>
        <dbReference type="EMBL" id="OMI35829.1"/>
    </source>
</evidence>
<evidence type="ECO:0000313" key="3">
    <source>
        <dbReference type="Proteomes" id="UP000186168"/>
    </source>
</evidence>
<comment type="caution">
    <text evidence="2">The sequence shown here is derived from an EMBL/GenBank/DDBJ whole genome shotgun (WGS) entry which is preliminary data.</text>
</comment>
<dbReference type="AlphaFoldDB" id="A0A1R1SCR2"/>
<dbReference type="Proteomes" id="UP000186168">
    <property type="component" value="Unassembled WGS sequence"/>
</dbReference>
<protein>
    <submittedName>
        <fullName evidence="2">Uncharacterized protein</fullName>
    </submittedName>
</protein>
<dbReference type="EMBL" id="ASQP01000387">
    <property type="protein sequence ID" value="OMI35829.1"/>
    <property type="molecule type" value="Genomic_DNA"/>
</dbReference>
<evidence type="ECO:0000256" key="1">
    <source>
        <dbReference type="SAM" id="MobiDB-lite"/>
    </source>
</evidence>
<dbReference type="STRING" id="67365.GCA_001704635_02379"/>
<keyword evidence="3" id="KW-1185">Reference proteome</keyword>
<gene>
    <name evidence="2" type="ORF">SPAR_29741</name>
</gene>
<proteinExistence type="predicted"/>